<evidence type="ECO:0000256" key="1">
    <source>
        <dbReference type="ARBA" id="ARBA00018852"/>
    </source>
</evidence>
<proteinExistence type="inferred from homology"/>
<sequence>MEQEVRLDYLIDHLMRENGSTSTDIEAFKTDTFEEKLELFQGLCNVRDPKQVNSEFIEIQDAFLTQWNRDRTLTTIHDLTAVEPQLYIWQGDITSLKVDAIVNAANSRFIGCTQANHTCIDNIIHTRAGVQLRLACADIIKSQGRKEASGKAKITDAYNLPADFVIHTVGPFIDERGVSPLKERLLASSYRSSLILADEHHLSTIAFCCISTGEFNFPNQRAAEIAVKTVENYLEETESKLNVIFNVFKDEDFRIYQSLFEQSE</sequence>
<dbReference type="InterPro" id="IPR002589">
    <property type="entry name" value="Macro_dom"/>
</dbReference>
<dbReference type="Proteomes" id="UP001500920">
    <property type="component" value="Unassembled WGS sequence"/>
</dbReference>
<feature type="domain" description="Macro" evidence="4">
    <location>
        <begin position="73"/>
        <end position="264"/>
    </location>
</feature>
<name>A0ABP7F5N9_9STAP</name>
<dbReference type="NCBIfam" id="NF003163">
    <property type="entry name" value="PRK04143.1"/>
    <property type="match status" value="1"/>
</dbReference>
<keyword evidence="5" id="KW-0378">Hydrolase</keyword>
<dbReference type="Gene3D" id="3.40.220.10">
    <property type="entry name" value="Leucine Aminopeptidase, subunit E, domain 1"/>
    <property type="match status" value="1"/>
</dbReference>
<dbReference type="InterPro" id="IPR043472">
    <property type="entry name" value="Macro_dom-like"/>
</dbReference>
<dbReference type="RefSeq" id="WP_344704063.1">
    <property type="nucleotide sequence ID" value="NZ_BAABCK010000067.1"/>
</dbReference>
<comment type="caution">
    <text evidence="5">The sequence shown here is derived from an EMBL/GenBank/DDBJ whole genome shotgun (WGS) entry which is preliminary data.</text>
</comment>
<dbReference type="SUPFAM" id="SSF52949">
    <property type="entry name" value="Macro domain-like"/>
    <property type="match status" value="1"/>
</dbReference>
<evidence type="ECO:0000256" key="3">
    <source>
        <dbReference type="ARBA" id="ARBA00093459"/>
    </source>
</evidence>
<dbReference type="PROSITE" id="PS51154">
    <property type="entry name" value="MACRO"/>
    <property type="match status" value="1"/>
</dbReference>
<evidence type="ECO:0000256" key="2">
    <source>
        <dbReference type="ARBA" id="ARBA00048482"/>
    </source>
</evidence>
<accession>A0ABP7F5N9</accession>
<comment type="catalytic activity">
    <reaction evidence="2">
        <text>4-O-(ADP-D-ribosyl)-L-aspartyl-[protein] + H2O = L-aspartyl-[protein] + ADP-D-ribose + H(+)</text>
        <dbReference type="Rhea" id="RHEA:54428"/>
        <dbReference type="Rhea" id="RHEA-COMP:9867"/>
        <dbReference type="Rhea" id="RHEA-COMP:13832"/>
        <dbReference type="ChEBI" id="CHEBI:15377"/>
        <dbReference type="ChEBI" id="CHEBI:15378"/>
        <dbReference type="ChEBI" id="CHEBI:29961"/>
        <dbReference type="ChEBI" id="CHEBI:57967"/>
        <dbReference type="ChEBI" id="CHEBI:138102"/>
    </reaction>
    <physiologicalReaction direction="left-to-right" evidence="2">
        <dbReference type="Rhea" id="RHEA:54429"/>
    </physiologicalReaction>
</comment>
<evidence type="ECO:0000313" key="5">
    <source>
        <dbReference type="EMBL" id="GAA3731926.1"/>
    </source>
</evidence>
<evidence type="ECO:0000259" key="4">
    <source>
        <dbReference type="PROSITE" id="PS51154"/>
    </source>
</evidence>
<dbReference type="PANTHER" id="PTHR11106:SF27">
    <property type="entry name" value="MACRO DOMAIN-CONTAINING PROTEIN"/>
    <property type="match status" value="1"/>
</dbReference>
<dbReference type="Pfam" id="PF01661">
    <property type="entry name" value="Macro"/>
    <property type="match status" value="1"/>
</dbReference>
<gene>
    <name evidence="5" type="ORF">GCM10022378_20280</name>
</gene>
<reference evidence="6" key="1">
    <citation type="journal article" date="2019" name="Int. J. Syst. Evol. Microbiol.">
        <title>The Global Catalogue of Microorganisms (GCM) 10K type strain sequencing project: providing services to taxonomists for standard genome sequencing and annotation.</title>
        <authorList>
            <consortium name="The Broad Institute Genomics Platform"/>
            <consortium name="The Broad Institute Genome Sequencing Center for Infectious Disease"/>
            <person name="Wu L."/>
            <person name="Ma J."/>
        </authorList>
    </citation>
    <scope>NUCLEOTIDE SEQUENCE [LARGE SCALE GENOMIC DNA]</scope>
    <source>
        <strain evidence="6">JCM 16981</strain>
    </source>
</reference>
<evidence type="ECO:0000313" key="6">
    <source>
        <dbReference type="Proteomes" id="UP001500920"/>
    </source>
</evidence>
<comment type="similarity">
    <text evidence="3">Belongs to the MacroD-type family. Zn-Macro subfamily.</text>
</comment>
<dbReference type="PANTHER" id="PTHR11106">
    <property type="entry name" value="GANGLIOSIDE INDUCED DIFFERENTIATION ASSOCIATED PROTEIN 2-RELATED"/>
    <property type="match status" value="1"/>
</dbReference>
<protein>
    <recommendedName>
        <fullName evidence="1">Protein-ADP-ribose hydrolase</fullName>
    </recommendedName>
</protein>
<keyword evidence="6" id="KW-1185">Reference proteome</keyword>
<dbReference type="SMART" id="SM00506">
    <property type="entry name" value="A1pp"/>
    <property type="match status" value="1"/>
</dbReference>
<dbReference type="GO" id="GO:0016787">
    <property type="term" value="F:hydrolase activity"/>
    <property type="evidence" value="ECO:0007669"/>
    <property type="project" value="UniProtKB-KW"/>
</dbReference>
<organism evidence="5 6">
    <name type="scientific">Salinicoccus jeotgali</name>
    <dbReference type="NCBI Taxonomy" id="381634"/>
    <lineage>
        <taxon>Bacteria</taxon>
        <taxon>Bacillati</taxon>
        <taxon>Bacillota</taxon>
        <taxon>Bacilli</taxon>
        <taxon>Bacillales</taxon>
        <taxon>Staphylococcaceae</taxon>
        <taxon>Salinicoccus</taxon>
    </lineage>
</organism>
<dbReference type="CDD" id="cd02908">
    <property type="entry name" value="Macro_OAADPr_deacetylase"/>
    <property type="match status" value="1"/>
</dbReference>
<dbReference type="EMBL" id="BAABCK010000067">
    <property type="protein sequence ID" value="GAA3731926.1"/>
    <property type="molecule type" value="Genomic_DNA"/>
</dbReference>